<evidence type="ECO:0000313" key="2">
    <source>
        <dbReference type="Proteomes" id="UP001164250"/>
    </source>
</evidence>
<dbReference type="Proteomes" id="UP001164250">
    <property type="component" value="Chromosome 12"/>
</dbReference>
<comment type="caution">
    <text evidence="1">The sequence shown here is derived from an EMBL/GenBank/DDBJ whole genome shotgun (WGS) entry which is preliminary data.</text>
</comment>
<keyword evidence="2" id="KW-1185">Reference proteome</keyword>
<evidence type="ECO:0000313" key="1">
    <source>
        <dbReference type="EMBL" id="KAJ0081911.1"/>
    </source>
</evidence>
<gene>
    <name evidence="1" type="ORF">Patl1_11052</name>
</gene>
<dbReference type="EMBL" id="CM047908">
    <property type="protein sequence ID" value="KAJ0081911.1"/>
    <property type="molecule type" value="Genomic_DNA"/>
</dbReference>
<accession>A0ACC1A6V0</accession>
<proteinExistence type="predicted"/>
<protein>
    <submittedName>
        <fullName evidence="1">Uncharacterized protein</fullName>
    </submittedName>
</protein>
<organism evidence="1 2">
    <name type="scientific">Pistacia atlantica</name>
    <dbReference type="NCBI Taxonomy" id="434234"/>
    <lineage>
        <taxon>Eukaryota</taxon>
        <taxon>Viridiplantae</taxon>
        <taxon>Streptophyta</taxon>
        <taxon>Embryophyta</taxon>
        <taxon>Tracheophyta</taxon>
        <taxon>Spermatophyta</taxon>
        <taxon>Magnoliopsida</taxon>
        <taxon>eudicotyledons</taxon>
        <taxon>Gunneridae</taxon>
        <taxon>Pentapetalae</taxon>
        <taxon>rosids</taxon>
        <taxon>malvids</taxon>
        <taxon>Sapindales</taxon>
        <taxon>Anacardiaceae</taxon>
        <taxon>Pistacia</taxon>
    </lineage>
</organism>
<reference evidence="2" key="1">
    <citation type="journal article" date="2023" name="G3 (Bethesda)">
        <title>Genome assembly and association tests identify interacting loci associated with vigor, precocity, and sex in interspecific pistachio rootstocks.</title>
        <authorList>
            <person name="Palmer W."/>
            <person name="Jacygrad E."/>
            <person name="Sagayaradj S."/>
            <person name="Cavanaugh K."/>
            <person name="Han R."/>
            <person name="Bertier L."/>
            <person name="Beede B."/>
            <person name="Kafkas S."/>
            <person name="Golino D."/>
            <person name="Preece J."/>
            <person name="Michelmore R."/>
        </authorList>
    </citation>
    <scope>NUCLEOTIDE SEQUENCE [LARGE SCALE GENOMIC DNA]</scope>
</reference>
<sequence>MASGLRLPPSGPTSLPPSASKTRLVAPASFKITPRLLLLPAAATSPPSPPPSISSPPMTSLVVARHIYIFFISFLLLSPNALPNFLSLHIYDVLKLKN</sequence>
<name>A0ACC1A6V0_9ROSI</name>